<reference evidence="2 3" key="1">
    <citation type="submission" date="2020-08" db="EMBL/GenBank/DDBJ databases">
        <title>Sequencing the genomes of 1000 actinobacteria strains.</title>
        <authorList>
            <person name="Klenk H.-P."/>
        </authorList>
    </citation>
    <scope>NUCLEOTIDE SEQUENCE [LARGE SCALE GENOMIC DNA]</scope>
    <source>
        <strain evidence="2 3">DSM 44551</strain>
    </source>
</reference>
<evidence type="ECO:0000313" key="2">
    <source>
        <dbReference type="EMBL" id="MBB5432902.1"/>
    </source>
</evidence>
<feature type="domain" description="Nitroreductase" evidence="1">
    <location>
        <begin position="23"/>
        <end position="164"/>
    </location>
</feature>
<name>A0A7W8QLY5_9ACTN</name>
<dbReference type="EC" id="1.1.1.-" evidence="2"/>
<dbReference type="InterPro" id="IPR029479">
    <property type="entry name" value="Nitroreductase"/>
</dbReference>
<dbReference type="RefSeq" id="WP_184392402.1">
    <property type="nucleotide sequence ID" value="NZ_BAAAJD010000134.1"/>
</dbReference>
<dbReference type="InterPro" id="IPR050461">
    <property type="entry name" value="Nitroreductase_HadB/RutE"/>
</dbReference>
<dbReference type="SUPFAM" id="SSF55469">
    <property type="entry name" value="FMN-dependent nitroreductase-like"/>
    <property type="match status" value="1"/>
</dbReference>
<dbReference type="Pfam" id="PF00881">
    <property type="entry name" value="Nitroreductase"/>
    <property type="match status" value="1"/>
</dbReference>
<dbReference type="Proteomes" id="UP000572635">
    <property type="component" value="Unassembled WGS sequence"/>
</dbReference>
<comment type="caution">
    <text evidence="2">The sequence shown here is derived from an EMBL/GenBank/DDBJ whole genome shotgun (WGS) entry which is preliminary data.</text>
</comment>
<dbReference type="NCBIfam" id="NF003768">
    <property type="entry name" value="PRK05365.1"/>
    <property type="match status" value="1"/>
</dbReference>
<protein>
    <submittedName>
        <fullName evidence="2">3-hydroxypropanoate dehydrogenase</fullName>
        <ecNumber evidence="2">1.1.1.-</ecNumber>
    </submittedName>
</protein>
<sequence length="203" mass="22300">MSESTDVLQIDKEAQDLLFRAARTANTFSGEPVSEEQVRAIHDLVKFGPTAMNTQPLRVALLRSEESRRRLAPLMAEGNRAKTVSAPLVAVLGFDSEFHLKGERFFPERAEMVAQAFADETGRIPAARLNAALQAAYFIIGVRAAGLAAGPMVGFDAAGIDAEFFPGGTFRTFMMVNIGKPGADHPQFPRLPRYDYEDVYTEF</sequence>
<dbReference type="Gene3D" id="3.40.109.10">
    <property type="entry name" value="NADH Oxidase"/>
    <property type="match status" value="1"/>
</dbReference>
<keyword evidence="2" id="KW-0560">Oxidoreductase</keyword>
<accession>A0A7W8QLY5</accession>
<evidence type="ECO:0000313" key="3">
    <source>
        <dbReference type="Proteomes" id="UP000572635"/>
    </source>
</evidence>
<dbReference type="PANTHER" id="PTHR43543:SF1">
    <property type="entry name" value="MALONIC SEMIALDEHYDE REDUCTASE RUTE-RELATED"/>
    <property type="match status" value="1"/>
</dbReference>
<dbReference type="EMBL" id="JACHDB010000001">
    <property type="protein sequence ID" value="MBB5432902.1"/>
    <property type="molecule type" value="Genomic_DNA"/>
</dbReference>
<dbReference type="PANTHER" id="PTHR43543">
    <property type="entry name" value="MALONIC SEMIALDEHYDE REDUCTASE RUTE-RELATED"/>
    <property type="match status" value="1"/>
</dbReference>
<organism evidence="2 3">
    <name type="scientific">Nocardiopsis composta</name>
    <dbReference type="NCBI Taxonomy" id="157465"/>
    <lineage>
        <taxon>Bacteria</taxon>
        <taxon>Bacillati</taxon>
        <taxon>Actinomycetota</taxon>
        <taxon>Actinomycetes</taxon>
        <taxon>Streptosporangiales</taxon>
        <taxon>Nocardiopsidaceae</taxon>
        <taxon>Nocardiopsis</taxon>
    </lineage>
</organism>
<dbReference type="InterPro" id="IPR000415">
    <property type="entry name" value="Nitroreductase-like"/>
</dbReference>
<keyword evidence="3" id="KW-1185">Reference proteome</keyword>
<dbReference type="AlphaFoldDB" id="A0A7W8QLY5"/>
<dbReference type="GO" id="GO:0016491">
    <property type="term" value="F:oxidoreductase activity"/>
    <property type="evidence" value="ECO:0007669"/>
    <property type="project" value="UniProtKB-KW"/>
</dbReference>
<gene>
    <name evidence="2" type="ORF">HDA36_002986</name>
</gene>
<proteinExistence type="predicted"/>
<evidence type="ECO:0000259" key="1">
    <source>
        <dbReference type="Pfam" id="PF00881"/>
    </source>
</evidence>